<keyword evidence="4" id="KW-1005">Bacterial flagellum biogenesis</keyword>
<evidence type="ECO:0000259" key="7">
    <source>
        <dbReference type="Pfam" id="PF04316"/>
    </source>
</evidence>
<evidence type="ECO:0000256" key="2">
    <source>
        <dbReference type="ARBA" id="ARBA00017823"/>
    </source>
</evidence>
<dbReference type="AlphaFoldDB" id="A0A419T4G7"/>
<evidence type="ECO:0000256" key="6">
    <source>
        <dbReference type="ARBA" id="ARBA00023163"/>
    </source>
</evidence>
<keyword evidence="8" id="KW-0969">Cilium</keyword>
<dbReference type="Proteomes" id="UP000284177">
    <property type="component" value="Unassembled WGS sequence"/>
</dbReference>
<feature type="domain" description="Anti-sigma-28 factor FlgM C-terminal" evidence="7">
    <location>
        <begin position="33"/>
        <end position="87"/>
    </location>
</feature>
<dbReference type="SUPFAM" id="SSF101498">
    <property type="entry name" value="Anti-sigma factor FlgM"/>
    <property type="match status" value="1"/>
</dbReference>
<evidence type="ECO:0000256" key="4">
    <source>
        <dbReference type="ARBA" id="ARBA00022795"/>
    </source>
</evidence>
<reference evidence="8 9" key="1">
    <citation type="submission" date="2016-08" db="EMBL/GenBank/DDBJ databases">
        <title>Novel Firmicutes and Novel Genomes.</title>
        <authorList>
            <person name="Poppleton D.I."/>
            <person name="Gribaldo S."/>
        </authorList>
    </citation>
    <scope>NUCLEOTIDE SEQUENCE [LARGE SCALE GENOMIC DNA]</scope>
    <source>
        <strain evidence="8 9">CTT3</strain>
    </source>
</reference>
<sequence length="95" mass="11022">MKIFNSKVQRILQVYKNNKVNDTKGKTKSNKTDKLSLSSKAKEYQIAMNALKKAPDVRKEKVERIKREIELGTYEVNSGKIAEKMLDMNRFDKKA</sequence>
<evidence type="ECO:0000256" key="5">
    <source>
        <dbReference type="ARBA" id="ARBA00023015"/>
    </source>
</evidence>
<dbReference type="InterPro" id="IPR035890">
    <property type="entry name" value="Anti-sigma-28_factor_FlgM_sf"/>
</dbReference>
<evidence type="ECO:0000313" key="9">
    <source>
        <dbReference type="Proteomes" id="UP000284177"/>
    </source>
</evidence>
<dbReference type="InterPro" id="IPR007412">
    <property type="entry name" value="FlgM"/>
</dbReference>
<dbReference type="InterPro" id="IPR031316">
    <property type="entry name" value="FlgM_C"/>
</dbReference>
<comment type="caution">
    <text evidence="8">The sequence shown here is derived from an EMBL/GenBank/DDBJ whole genome shotgun (WGS) entry which is preliminary data.</text>
</comment>
<keyword evidence="9" id="KW-1185">Reference proteome</keyword>
<evidence type="ECO:0000256" key="3">
    <source>
        <dbReference type="ARBA" id="ARBA00022491"/>
    </source>
</evidence>
<proteinExistence type="inferred from homology"/>
<dbReference type="NCBIfam" id="TIGR03824">
    <property type="entry name" value="FlgM_jcvi"/>
    <property type="match status" value="1"/>
</dbReference>
<evidence type="ECO:0000256" key="1">
    <source>
        <dbReference type="ARBA" id="ARBA00005322"/>
    </source>
</evidence>
<dbReference type="RefSeq" id="WP_120168785.1">
    <property type="nucleotide sequence ID" value="NZ_MCIB01000012.1"/>
</dbReference>
<name>A0A419T4G7_9FIRM</name>
<keyword evidence="6" id="KW-0804">Transcription</keyword>
<keyword evidence="8" id="KW-0282">Flagellum</keyword>
<dbReference type="Pfam" id="PF04316">
    <property type="entry name" value="FlgM"/>
    <property type="match status" value="1"/>
</dbReference>
<organism evidence="8 9">
    <name type="scientific">Thermohalobacter berrensis</name>
    <dbReference type="NCBI Taxonomy" id="99594"/>
    <lineage>
        <taxon>Bacteria</taxon>
        <taxon>Bacillati</taxon>
        <taxon>Bacillota</taxon>
        <taxon>Tissierellia</taxon>
        <taxon>Tissierellales</taxon>
        <taxon>Thermohalobacteraceae</taxon>
        <taxon>Thermohalobacter</taxon>
    </lineage>
</organism>
<protein>
    <recommendedName>
        <fullName evidence="2">Negative regulator of flagellin synthesis</fullName>
    </recommendedName>
</protein>
<dbReference type="OrthoDB" id="2112849at2"/>
<dbReference type="GO" id="GO:0045892">
    <property type="term" value="P:negative regulation of DNA-templated transcription"/>
    <property type="evidence" value="ECO:0007669"/>
    <property type="project" value="InterPro"/>
</dbReference>
<dbReference type="GO" id="GO:0044781">
    <property type="term" value="P:bacterial-type flagellum organization"/>
    <property type="evidence" value="ECO:0007669"/>
    <property type="project" value="UniProtKB-KW"/>
</dbReference>
<comment type="similarity">
    <text evidence="1">Belongs to the FlgM family.</text>
</comment>
<gene>
    <name evidence="8" type="ORF">BET03_03185</name>
</gene>
<accession>A0A419T4G7</accession>
<dbReference type="EMBL" id="MCIB01000012">
    <property type="protein sequence ID" value="RKD32326.1"/>
    <property type="molecule type" value="Genomic_DNA"/>
</dbReference>
<keyword evidence="8" id="KW-0966">Cell projection</keyword>
<keyword evidence="5" id="KW-0805">Transcription regulation</keyword>
<evidence type="ECO:0000313" key="8">
    <source>
        <dbReference type="EMBL" id="RKD32326.1"/>
    </source>
</evidence>
<keyword evidence="3" id="KW-0678">Repressor</keyword>